<keyword evidence="5" id="KW-0067">ATP-binding</keyword>
<dbReference type="Pfam" id="PF00005">
    <property type="entry name" value="ABC_tran"/>
    <property type="match status" value="1"/>
</dbReference>
<feature type="transmembrane region" description="Helical" evidence="8">
    <location>
        <begin position="153"/>
        <end position="170"/>
    </location>
</feature>
<dbReference type="Gene3D" id="3.40.50.300">
    <property type="entry name" value="P-loop containing nucleotide triphosphate hydrolases"/>
    <property type="match status" value="1"/>
</dbReference>
<dbReference type="AlphaFoldDB" id="W9VKK4"/>
<evidence type="ECO:0000259" key="10">
    <source>
        <dbReference type="PROSITE" id="PS50929"/>
    </source>
</evidence>
<keyword evidence="3 8" id="KW-0812">Transmembrane</keyword>
<dbReference type="PATRIC" id="fig|1249627.3.peg.4206"/>
<dbReference type="InterPro" id="IPR050095">
    <property type="entry name" value="ECF_ABC_transporter_ATP-bd"/>
</dbReference>
<dbReference type="InterPro" id="IPR036640">
    <property type="entry name" value="ABC1_TM_sf"/>
</dbReference>
<evidence type="ECO:0000259" key="9">
    <source>
        <dbReference type="PROSITE" id="PS50893"/>
    </source>
</evidence>
<evidence type="ECO:0000256" key="6">
    <source>
        <dbReference type="ARBA" id="ARBA00022989"/>
    </source>
</evidence>
<dbReference type="Proteomes" id="UP000019460">
    <property type="component" value="Unassembled WGS sequence"/>
</dbReference>
<dbReference type="GO" id="GO:0043190">
    <property type="term" value="C:ATP-binding cassette (ABC) transporter complex"/>
    <property type="evidence" value="ECO:0007669"/>
    <property type="project" value="TreeGrafter"/>
</dbReference>
<dbReference type="InterPro" id="IPR003593">
    <property type="entry name" value="AAA+_ATPase"/>
</dbReference>
<dbReference type="GO" id="GO:0015833">
    <property type="term" value="P:peptide transport"/>
    <property type="evidence" value="ECO:0007669"/>
    <property type="project" value="InterPro"/>
</dbReference>
<keyword evidence="2" id="KW-0813">Transport</keyword>
<protein>
    <submittedName>
        <fullName evidence="11">Uncharacterized protein</fullName>
    </submittedName>
</protein>
<feature type="domain" description="ABC transporter" evidence="9">
    <location>
        <begin position="333"/>
        <end position="551"/>
    </location>
</feature>
<dbReference type="Gene3D" id="1.20.1560.10">
    <property type="entry name" value="ABC transporter type 1, transmembrane domain"/>
    <property type="match status" value="1"/>
</dbReference>
<feature type="domain" description="ABC transmembrane type-1" evidence="10">
    <location>
        <begin position="18"/>
        <end position="294"/>
    </location>
</feature>
<dbReference type="PANTHER" id="PTHR43553">
    <property type="entry name" value="HEAVY METAL TRANSPORTER"/>
    <property type="match status" value="1"/>
</dbReference>
<dbReference type="STRING" id="1249627.D779_0241"/>
<feature type="transmembrane region" description="Helical" evidence="8">
    <location>
        <begin position="20"/>
        <end position="38"/>
    </location>
</feature>
<dbReference type="eggNOG" id="COG4615">
    <property type="taxonomic scope" value="Bacteria"/>
</dbReference>
<dbReference type="SMART" id="SM00382">
    <property type="entry name" value="AAA"/>
    <property type="match status" value="1"/>
</dbReference>
<dbReference type="PANTHER" id="PTHR43553:SF11">
    <property type="entry name" value="ABC TRANSPORTER ATP-BINDING_PERMEASE PROTEIN YOJI"/>
    <property type="match status" value="1"/>
</dbReference>
<evidence type="ECO:0000313" key="12">
    <source>
        <dbReference type="Proteomes" id="UP000019460"/>
    </source>
</evidence>
<feature type="transmembrane region" description="Helical" evidence="8">
    <location>
        <begin position="128"/>
        <end position="147"/>
    </location>
</feature>
<evidence type="ECO:0000256" key="5">
    <source>
        <dbReference type="ARBA" id="ARBA00022840"/>
    </source>
</evidence>
<evidence type="ECO:0000256" key="1">
    <source>
        <dbReference type="ARBA" id="ARBA00004651"/>
    </source>
</evidence>
<dbReference type="EMBL" id="AONC01000111">
    <property type="protein sequence ID" value="EXJ11070.1"/>
    <property type="molecule type" value="Genomic_DNA"/>
</dbReference>
<keyword evidence="12" id="KW-1185">Reference proteome</keyword>
<proteinExistence type="predicted"/>
<evidence type="ECO:0000256" key="7">
    <source>
        <dbReference type="ARBA" id="ARBA00023136"/>
    </source>
</evidence>
<evidence type="ECO:0000256" key="4">
    <source>
        <dbReference type="ARBA" id="ARBA00022741"/>
    </source>
</evidence>
<keyword evidence="4" id="KW-0547">Nucleotide-binding</keyword>
<organism evidence="11 12">
    <name type="scientific">Imhoffiella purpurea</name>
    <dbReference type="NCBI Taxonomy" id="1249627"/>
    <lineage>
        <taxon>Bacteria</taxon>
        <taxon>Pseudomonadati</taxon>
        <taxon>Pseudomonadota</taxon>
        <taxon>Gammaproteobacteria</taxon>
        <taxon>Chromatiales</taxon>
        <taxon>Chromatiaceae</taxon>
        <taxon>Imhoffiella</taxon>
    </lineage>
</organism>
<dbReference type="SUPFAM" id="SSF52540">
    <property type="entry name" value="P-loop containing nucleoside triphosphate hydrolases"/>
    <property type="match status" value="1"/>
</dbReference>
<evidence type="ECO:0000256" key="3">
    <source>
        <dbReference type="ARBA" id="ARBA00022692"/>
    </source>
</evidence>
<feature type="transmembrane region" description="Helical" evidence="8">
    <location>
        <begin position="267"/>
        <end position="289"/>
    </location>
</feature>
<evidence type="ECO:0000256" key="2">
    <source>
        <dbReference type="ARBA" id="ARBA00022448"/>
    </source>
</evidence>
<dbReference type="NCBIfam" id="TIGR01194">
    <property type="entry name" value="cyc_pep_trnsptr"/>
    <property type="match status" value="1"/>
</dbReference>
<keyword evidence="7 8" id="KW-0472">Membrane</keyword>
<accession>W9VKK4</accession>
<evidence type="ECO:0000313" key="11">
    <source>
        <dbReference type="EMBL" id="EXJ11070.1"/>
    </source>
</evidence>
<dbReference type="SUPFAM" id="SSF90123">
    <property type="entry name" value="ABC transporter transmembrane region"/>
    <property type="match status" value="1"/>
</dbReference>
<dbReference type="InterPro" id="IPR027417">
    <property type="entry name" value="P-loop_NTPase"/>
</dbReference>
<dbReference type="GO" id="GO:0005524">
    <property type="term" value="F:ATP binding"/>
    <property type="evidence" value="ECO:0007669"/>
    <property type="project" value="UniProtKB-KW"/>
</dbReference>
<dbReference type="InterPro" id="IPR011527">
    <property type="entry name" value="ABC1_TM_dom"/>
</dbReference>
<keyword evidence="6 8" id="KW-1133">Transmembrane helix</keyword>
<evidence type="ECO:0000256" key="8">
    <source>
        <dbReference type="SAM" id="Phobius"/>
    </source>
</evidence>
<name>W9VKK4_9GAMM</name>
<dbReference type="GO" id="GO:0016887">
    <property type="term" value="F:ATP hydrolysis activity"/>
    <property type="evidence" value="ECO:0007669"/>
    <property type="project" value="InterPro"/>
</dbReference>
<dbReference type="OrthoDB" id="9760776at2"/>
<feature type="transmembrane region" description="Helical" evidence="8">
    <location>
        <begin position="50"/>
        <end position="67"/>
    </location>
</feature>
<dbReference type="PROSITE" id="PS50929">
    <property type="entry name" value="ABC_TM1F"/>
    <property type="match status" value="1"/>
</dbReference>
<dbReference type="InterPro" id="IPR003439">
    <property type="entry name" value="ABC_transporter-like_ATP-bd"/>
</dbReference>
<dbReference type="InterPro" id="IPR005898">
    <property type="entry name" value="Cyc_pep_transpt_SyrD/YojI"/>
</dbReference>
<reference evidence="11 12" key="1">
    <citation type="submission" date="2012-11" db="EMBL/GenBank/DDBJ databases">
        <title>Genome assembly of Thiorhodococcus sp. AK35.</title>
        <authorList>
            <person name="Nupur N."/>
            <person name="Khatri I."/>
            <person name="Subramanian S."/>
            <person name="Pinnaka A."/>
        </authorList>
    </citation>
    <scope>NUCLEOTIDE SEQUENCE [LARGE SCALE GENOMIC DNA]</scope>
    <source>
        <strain evidence="11 12">AK35</strain>
    </source>
</reference>
<dbReference type="PROSITE" id="PS50893">
    <property type="entry name" value="ABC_TRANSPORTER_2"/>
    <property type="match status" value="1"/>
</dbReference>
<dbReference type="GO" id="GO:0140359">
    <property type="term" value="F:ABC-type transporter activity"/>
    <property type="evidence" value="ECO:0007669"/>
    <property type="project" value="InterPro"/>
</dbReference>
<gene>
    <name evidence="11" type="ORF">D779_0241</name>
</gene>
<feature type="transmembrane region" description="Helical" evidence="8">
    <location>
        <begin position="233"/>
        <end position="255"/>
    </location>
</feature>
<sequence>MRRYFEFVRAEAGRIDRLTVLMTAVAGIANGLAVATAIHTAEKLQPGSLHFRELLLFVSLMALFVYCKRYSMNESTRMMEGVVRTLRLRILGKLRTTGLLGQEGIDKGIFYSSLTADTSTISTSTVTAVNAVSSSIMLVFILLYIAVMSTKALVISCGIIGLLIFFYLGNEKRISSALVKSSVSENRFMNNLGGLLAGFKELKMNRRKYDDFSREELEGVIDDSAELKTDAGLGLNVTILIAQTFLLIAIGGILFLLPQFDSSDISIIPKLIALLLFASGPIGDFAMAIPAISRAEAAIDNIRALERLIDQGQSRNETICERQPIEPLSWGTIRLDDIHFQFPLREGGRPFSIGPMDLIFHKGEITFIVGGNGSGKSTFLKVLTSLYEPTGGHIRLDDREITPYNRASYRDLFSTIFTDYYLFRRLVGIDTPDGDRIQTLLERMELADKTSIEHGEITNCDLSTGQKKRLALVTSVLEDKPVMIFDEWAADQDPVFRQFFYDVLLPELKAQGKTVIAVTHDDRYFHAADRVYKMEYGRFVAYEEHAGGLGT</sequence>
<dbReference type="GO" id="GO:1904680">
    <property type="term" value="F:peptide transmembrane transporter activity"/>
    <property type="evidence" value="ECO:0007669"/>
    <property type="project" value="InterPro"/>
</dbReference>
<dbReference type="RefSeq" id="WP_043758320.1">
    <property type="nucleotide sequence ID" value="NZ_AONC01000111.1"/>
</dbReference>
<comment type="caution">
    <text evidence="11">The sequence shown here is derived from an EMBL/GenBank/DDBJ whole genome shotgun (WGS) entry which is preliminary data.</text>
</comment>
<comment type="subcellular location">
    <subcellularLocation>
        <location evidence="1">Cell membrane</location>
        <topology evidence="1">Multi-pass membrane protein</topology>
    </subcellularLocation>
</comment>